<reference evidence="3" key="1">
    <citation type="submission" date="2023-07" db="EMBL/GenBank/DDBJ databases">
        <title>Dyadobacter sp. nov 'subterranea' isolated from contaminted grondwater.</title>
        <authorList>
            <person name="Szabo I."/>
            <person name="Al-Omari J."/>
            <person name="Szerdahelyi S.G."/>
            <person name="Rado J."/>
        </authorList>
    </citation>
    <scope>NUCLEOTIDE SEQUENCE [LARGE SCALE GENOMIC DNA]</scope>
    <source>
        <strain evidence="3">UP-52</strain>
    </source>
</reference>
<proteinExistence type="predicted"/>
<protein>
    <submittedName>
        <fullName evidence="2">Uncharacterized protein</fullName>
    </submittedName>
</protein>
<keyword evidence="1" id="KW-0812">Transmembrane</keyword>
<evidence type="ECO:0000256" key="1">
    <source>
        <dbReference type="SAM" id="Phobius"/>
    </source>
</evidence>
<feature type="transmembrane region" description="Helical" evidence="1">
    <location>
        <begin position="20"/>
        <end position="44"/>
    </location>
</feature>
<keyword evidence="1" id="KW-1133">Transmembrane helix</keyword>
<dbReference type="EMBL" id="JACYGY010000002">
    <property type="protein sequence ID" value="MBE9466111.1"/>
    <property type="molecule type" value="Genomic_DNA"/>
</dbReference>
<name>A0ABR9WMP2_9BACT</name>
<evidence type="ECO:0000313" key="2">
    <source>
        <dbReference type="EMBL" id="MBE9466111.1"/>
    </source>
</evidence>
<dbReference type="SUPFAM" id="SSF81301">
    <property type="entry name" value="Nucleotidyltransferase"/>
    <property type="match status" value="1"/>
</dbReference>
<dbReference type="Proteomes" id="UP000634134">
    <property type="component" value="Unassembled WGS sequence"/>
</dbReference>
<comment type="caution">
    <text evidence="2">The sequence shown here is derived from an EMBL/GenBank/DDBJ whole genome shotgun (WGS) entry which is preliminary data.</text>
</comment>
<gene>
    <name evidence="2" type="ORF">IEE83_29935</name>
</gene>
<organism evidence="2 3">
    <name type="scientific">Dyadobacter subterraneus</name>
    <dbReference type="NCBI Taxonomy" id="2773304"/>
    <lineage>
        <taxon>Bacteria</taxon>
        <taxon>Pseudomonadati</taxon>
        <taxon>Bacteroidota</taxon>
        <taxon>Cytophagia</taxon>
        <taxon>Cytophagales</taxon>
        <taxon>Spirosomataceae</taxon>
        <taxon>Dyadobacter</taxon>
    </lineage>
</organism>
<keyword evidence="3" id="KW-1185">Reference proteome</keyword>
<dbReference type="InterPro" id="IPR043519">
    <property type="entry name" value="NT_sf"/>
</dbReference>
<keyword evidence="1" id="KW-0472">Membrane</keyword>
<dbReference type="Gene3D" id="3.30.460.40">
    <property type="match status" value="1"/>
</dbReference>
<sequence length="157" mass="17817">MNIDDFKNLFKSLDDFSVKYLLVGNVAVAVHGYITTVSNLNLWVKNDLENTKALIKALSENDVVGSNLLLNMPLIFGYTSVRFGMSGFELDLGHSLKAFLEADFDACYERALQADLDGIPFPVIQLRDLIIEKEATGRRKYLADIEELQRIWEEQQL</sequence>
<evidence type="ECO:0000313" key="3">
    <source>
        <dbReference type="Proteomes" id="UP000634134"/>
    </source>
</evidence>
<accession>A0ABR9WMP2</accession>